<dbReference type="OrthoDB" id="9804822at2"/>
<feature type="transmembrane region" description="Helical" evidence="6">
    <location>
        <begin position="74"/>
        <end position="92"/>
    </location>
</feature>
<dbReference type="PIRSF" id="PIRSF006324">
    <property type="entry name" value="LeuE"/>
    <property type="match status" value="1"/>
</dbReference>
<keyword evidence="2" id="KW-1003">Cell membrane</keyword>
<protein>
    <submittedName>
        <fullName evidence="7">Lysine transporter LysE</fullName>
    </submittedName>
</protein>
<dbReference type="InterPro" id="IPR001123">
    <property type="entry name" value="LeuE-type"/>
</dbReference>
<dbReference type="GO" id="GO:0005886">
    <property type="term" value="C:plasma membrane"/>
    <property type="evidence" value="ECO:0007669"/>
    <property type="project" value="UniProtKB-SubCell"/>
</dbReference>
<dbReference type="RefSeq" id="WP_053407435.1">
    <property type="nucleotide sequence ID" value="NZ_DAIPHI010000063.1"/>
</dbReference>
<comment type="caution">
    <text evidence="7">The sequence shown here is derived from an EMBL/GenBank/DDBJ whole genome shotgun (WGS) entry which is preliminary data.</text>
</comment>
<dbReference type="Pfam" id="PF01810">
    <property type="entry name" value="LysE"/>
    <property type="match status" value="1"/>
</dbReference>
<proteinExistence type="predicted"/>
<evidence type="ECO:0000256" key="1">
    <source>
        <dbReference type="ARBA" id="ARBA00004651"/>
    </source>
</evidence>
<organism evidence="7 8">
    <name type="scientific">Vibrio hepatarius</name>
    <dbReference type="NCBI Taxonomy" id="171383"/>
    <lineage>
        <taxon>Bacteria</taxon>
        <taxon>Pseudomonadati</taxon>
        <taxon>Pseudomonadota</taxon>
        <taxon>Gammaproteobacteria</taxon>
        <taxon>Vibrionales</taxon>
        <taxon>Vibrionaceae</taxon>
        <taxon>Vibrio</taxon>
        <taxon>Vibrio oreintalis group</taxon>
    </lineage>
</organism>
<feature type="transmembrane region" description="Helical" evidence="6">
    <location>
        <begin position="113"/>
        <end position="139"/>
    </location>
</feature>
<evidence type="ECO:0000256" key="6">
    <source>
        <dbReference type="SAM" id="Phobius"/>
    </source>
</evidence>
<evidence type="ECO:0000313" key="7">
    <source>
        <dbReference type="EMBL" id="KOO09178.1"/>
    </source>
</evidence>
<keyword evidence="8" id="KW-1185">Reference proteome</keyword>
<gene>
    <name evidence="7" type="ORF">AKJ31_02115</name>
</gene>
<keyword evidence="5 6" id="KW-0472">Membrane</keyword>
<dbReference type="PANTHER" id="PTHR30086">
    <property type="entry name" value="ARGININE EXPORTER PROTEIN ARGO"/>
    <property type="match status" value="1"/>
</dbReference>
<evidence type="ECO:0000256" key="2">
    <source>
        <dbReference type="ARBA" id="ARBA00022475"/>
    </source>
</evidence>
<evidence type="ECO:0000256" key="4">
    <source>
        <dbReference type="ARBA" id="ARBA00022989"/>
    </source>
</evidence>
<keyword evidence="3 6" id="KW-0812">Transmembrane</keyword>
<reference evidence="8" key="1">
    <citation type="submission" date="2015-08" db="EMBL/GenBank/DDBJ databases">
        <title>Vibrio galatheae sp. nov., a novel member of the Vibrionaceae family isolated from the Solomon Islands.</title>
        <authorList>
            <person name="Giubergia S."/>
            <person name="Machado H."/>
            <person name="Mateiu R.V."/>
            <person name="Gram L."/>
        </authorList>
    </citation>
    <scope>NUCLEOTIDE SEQUENCE [LARGE SCALE GENOMIC DNA]</scope>
    <source>
        <strain evidence="8">DSM 19134</strain>
    </source>
</reference>
<dbReference type="PANTHER" id="PTHR30086:SF20">
    <property type="entry name" value="ARGININE EXPORTER PROTEIN ARGO-RELATED"/>
    <property type="match status" value="1"/>
</dbReference>
<feature type="transmembrane region" description="Helical" evidence="6">
    <location>
        <begin position="188"/>
        <end position="205"/>
    </location>
</feature>
<dbReference type="GO" id="GO:0015171">
    <property type="term" value="F:amino acid transmembrane transporter activity"/>
    <property type="evidence" value="ECO:0007669"/>
    <property type="project" value="TreeGrafter"/>
</dbReference>
<dbReference type="EMBL" id="LHPI01000001">
    <property type="protein sequence ID" value="KOO09178.1"/>
    <property type="molecule type" value="Genomic_DNA"/>
</dbReference>
<evidence type="ECO:0000313" key="8">
    <source>
        <dbReference type="Proteomes" id="UP000037530"/>
    </source>
</evidence>
<dbReference type="PATRIC" id="fig|171383.3.peg.440"/>
<feature type="transmembrane region" description="Helical" evidence="6">
    <location>
        <begin position="49"/>
        <end position="68"/>
    </location>
</feature>
<feature type="transmembrane region" description="Helical" evidence="6">
    <location>
        <begin position="151"/>
        <end position="176"/>
    </location>
</feature>
<dbReference type="STRING" id="171383.AKJ31_02115"/>
<evidence type="ECO:0000256" key="3">
    <source>
        <dbReference type="ARBA" id="ARBA00022692"/>
    </source>
</evidence>
<name>A0A0M0I5H2_9VIBR</name>
<keyword evidence="4 6" id="KW-1133">Transmembrane helix</keyword>
<evidence type="ECO:0000256" key="5">
    <source>
        <dbReference type="ARBA" id="ARBA00023136"/>
    </source>
</evidence>
<feature type="transmembrane region" description="Helical" evidence="6">
    <location>
        <begin position="6"/>
        <end position="28"/>
    </location>
</feature>
<sequence length="209" mass="21889">MDVNSLLLFVVACLSINLIPGPDVIYIVSNTMKGKMASGMKAAFGLGAGYFLHTLAACLGLSAVILSSALAFSIIKWLGAAYLVYLGIKALISMWKGSSQLVVDETAPTTNNVFMQGVVVSVLNPKVALFFLSFLPQFIDLTQGSVSAQLLAYGVIFSVLATLCNLVYAVAGSWLLSGAKSQRFSRSLEGVSGVLLIGLAGKIALSDAK</sequence>
<accession>A0A0M0I5H2</accession>
<dbReference type="AlphaFoldDB" id="A0A0M0I5H2"/>
<comment type="subcellular location">
    <subcellularLocation>
        <location evidence="1">Cell membrane</location>
        <topology evidence="1">Multi-pass membrane protein</topology>
    </subcellularLocation>
</comment>
<dbReference type="Proteomes" id="UP000037530">
    <property type="component" value="Unassembled WGS sequence"/>
</dbReference>